<name>A0AAQ4EZL7_AMBAM</name>
<dbReference type="AlphaFoldDB" id="A0AAQ4EZL7"/>
<evidence type="ECO:0000313" key="3">
    <source>
        <dbReference type="Proteomes" id="UP001321473"/>
    </source>
</evidence>
<evidence type="ECO:0000313" key="2">
    <source>
        <dbReference type="EMBL" id="KAK8780344.1"/>
    </source>
</evidence>
<dbReference type="EMBL" id="JARKHS020008969">
    <property type="protein sequence ID" value="KAK8780344.1"/>
    <property type="molecule type" value="Genomic_DNA"/>
</dbReference>
<reference evidence="2 3" key="1">
    <citation type="journal article" date="2023" name="Arcadia Sci">
        <title>De novo assembly of a long-read Amblyomma americanum tick genome.</title>
        <authorList>
            <person name="Chou S."/>
            <person name="Poskanzer K.E."/>
            <person name="Rollins M."/>
            <person name="Thuy-Boun P.S."/>
        </authorList>
    </citation>
    <scope>NUCLEOTIDE SEQUENCE [LARGE SCALE GENOMIC DNA]</scope>
    <source>
        <strain evidence="2">F_SG_1</strain>
        <tissue evidence="2">Salivary glands</tissue>
    </source>
</reference>
<feature type="chain" id="PRO_5043011949" description="Secreted protein" evidence="1">
    <location>
        <begin position="28"/>
        <end position="137"/>
    </location>
</feature>
<proteinExistence type="predicted"/>
<dbReference type="Proteomes" id="UP001321473">
    <property type="component" value="Unassembled WGS sequence"/>
</dbReference>
<gene>
    <name evidence="2" type="ORF">V5799_018316</name>
</gene>
<feature type="signal peptide" evidence="1">
    <location>
        <begin position="1"/>
        <end position="27"/>
    </location>
</feature>
<comment type="caution">
    <text evidence="2">The sequence shown here is derived from an EMBL/GenBank/DDBJ whole genome shotgun (WGS) entry which is preliminary data.</text>
</comment>
<evidence type="ECO:0008006" key="4">
    <source>
        <dbReference type="Google" id="ProtNLM"/>
    </source>
</evidence>
<keyword evidence="3" id="KW-1185">Reference proteome</keyword>
<evidence type="ECO:0000256" key="1">
    <source>
        <dbReference type="SAM" id="SignalP"/>
    </source>
</evidence>
<organism evidence="2 3">
    <name type="scientific">Amblyomma americanum</name>
    <name type="common">Lone star tick</name>
    <dbReference type="NCBI Taxonomy" id="6943"/>
    <lineage>
        <taxon>Eukaryota</taxon>
        <taxon>Metazoa</taxon>
        <taxon>Ecdysozoa</taxon>
        <taxon>Arthropoda</taxon>
        <taxon>Chelicerata</taxon>
        <taxon>Arachnida</taxon>
        <taxon>Acari</taxon>
        <taxon>Parasitiformes</taxon>
        <taxon>Ixodida</taxon>
        <taxon>Ixodoidea</taxon>
        <taxon>Ixodidae</taxon>
        <taxon>Amblyomminae</taxon>
        <taxon>Amblyomma</taxon>
    </lineage>
</organism>
<keyword evidence="1" id="KW-0732">Signal</keyword>
<accession>A0AAQ4EZL7</accession>
<sequence length="137" mass="15479">MPMPCLVALGALAFTATFVLRFHGVFASENNIEDHPQLTECTERGVARCYMAYSMVFHRPQLQWNDTAEFNEQAFGEACRAFNETSHCYEGFTRCPASMRSNFTRREEGYRALRAFVCDTQAFKVTFITAGGAVTAY</sequence>
<protein>
    <recommendedName>
        <fullName evidence="4">Secreted protein</fullName>
    </recommendedName>
</protein>